<organism evidence="2 3">
    <name type="scientific">Choiromyces venosus 120613-1</name>
    <dbReference type="NCBI Taxonomy" id="1336337"/>
    <lineage>
        <taxon>Eukaryota</taxon>
        <taxon>Fungi</taxon>
        <taxon>Dikarya</taxon>
        <taxon>Ascomycota</taxon>
        <taxon>Pezizomycotina</taxon>
        <taxon>Pezizomycetes</taxon>
        <taxon>Pezizales</taxon>
        <taxon>Tuberaceae</taxon>
        <taxon>Choiromyces</taxon>
    </lineage>
</organism>
<feature type="transmembrane region" description="Helical" evidence="1">
    <location>
        <begin position="126"/>
        <end position="142"/>
    </location>
</feature>
<evidence type="ECO:0000256" key="1">
    <source>
        <dbReference type="SAM" id="Phobius"/>
    </source>
</evidence>
<accession>A0A3N4IY42</accession>
<dbReference type="OrthoDB" id="10597691at2759"/>
<proteinExistence type="predicted"/>
<keyword evidence="1" id="KW-0812">Transmembrane</keyword>
<feature type="transmembrane region" description="Helical" evidence="1">
    <location>
        <begin position="63"/>
        <end position="82"/>
    </location>
</feature>
<keyword evidence="3" id="KW-1185">Reference proteome</keyword>
<evidence type="ECO:0000313" key="3">
    <source>
        <dbReference type="Proteomes" id="UP000276215"/>
    </source>
</evidence>
<dbReference type="AlphaFoldDB" id="A0A3N4IY42"/>
<dbReference type="Proteomes" id="UP000276215">
    <property type="component" value="Unassembled WGS sequence"/>
</dbReference>
<protein>
    <submittedName>
        <fullName evidence="2">Uncharacterized protein</fullName>
    </submittedName>
</protein>
<dbReference type="EMBL" id="ML120514">
    <property type="protein sequence ID" value="RPA90806.1"/>
    <property type="molecule type" value="Genomic_DNA"/>
</dbReference>
<sequence length="194" mass="22456">MLQSHLSSSSKGISMLVTFFSSLFSFVLFSCGSRTLRGYQGDGGKKGLCSWSFDTVYFGRGQLIIIQLTPCFFVLTPLYSALHSHQIDGFLLFFWSMYFKDPWFFLGSFFLYSFYSSISLLPSFRFLASLVCLSAFGVFIYPSTHQEGTSVLDRYQVFGASIFFFFFFSSLLVFIFSFIHDFVLCFLFFFKFFF</sequence>
<name>A0A3N4IY42_9PEZI</name>
<keyword evidence="1" id="KW-1133">Transmembrane helix</keyword>
<gene>
    <name evidence="2" type="ORF">L873DRAFT_384306</name>
</gene>
<feature type="transmembrane region" description="Helical" evidence="1">
    <location>
        <begin position="162"/>
        <end position="190"/>
    </location>
</feature>
<keyword evidence="1" id="KW-0472">Membrane</keyword>
<evidence type="ECO:0000313" key="2">
    <source>
        <dbReference type="EMBL" id="RPA90806.1"/>
    </source>
</evidence>
<feature type="transmembrane region" description="Helical" evidence="1">
    <location>
        <begin position="12"/>
        <end position="31"/>
    </location>
</feature>
<reference evidence="2 3" key="1">
    <citation type="journal article" date="2018" name="Nat. Ecol. Evol.">
        <title>Pezizomycetes genomes reveal the molecular basis of ectomycorrhizal truffle lifestyle.</title>
        <authorList>
            <person name="Murat C."/>
            <person name="Payen T."/>
            <person name="Noel B."/>
            <person name="Kuo A."/>
            <person name="Morin E."/>
            <person name="Chen J."/>
            <person name="Kohler A."/>
            <person name="Krizsan K."/>
            <person name="Balestrini R."/>
            <person name="Da Silva C."/>
            <person name="Montanini B."/>
            <person name="Hainaut M."/>
            <person name="Levati E."/>
            <person name="Barry K.W."/>
            <person name="Belfiori B."/>
            <person name="Cichocki N."/>
            <person name="Clum A."/>
            <person name="Dockter R.B."/>
            <person name="Fauchery L."/>
            <person name="Guy J."/>
            <person name="Iotti M."/>
            <person name="Le Tacon F."/>
            <person name="Lindquist E.A."/>
            <person name="Lipzen A."/>
            <person name="Malagnac F."/>
            <person name="Mello A."/>
            <person name="Molinier V."/>
            <person name="Miyauchi S."/>
            <person name="Poulain J."/>
            <person name="Riccioni C."/>
            <person name="Rubini A."/>
            <person name="Sitrit Y."/>
            <person name="Splivallo R."/>
            <person name="Traeger S."/>
            <person name="Wang M."/>
            <person name="Zifcakova L."/>
            <person name="Wipf D."/>
            <person name="Zambonelli A."/>
            <person name="Paolocci F."/>
            <person name="Nowrousian M."/>
            <person name="Ottonello S."/>
            <person name="Baldrian P."/>
            <person name="Spatafora J.W."/>
            <person name="Henrissat B."/>
            <person name="Nagy L.G."/>
            <person name="Aury J.M."/>
            <person name="Wincker P."/>
            <person name="Grigoriev I.V."/>
            <person name="Bonfante P."/>
            <person name="Martin F.M."/>
        </authorList>
    </citation>
    <scope>NUCLEOTIDE SEQUENCE [LARGE SCALE GENOMIC DNA]</scope>
    <source>
        <strain evidence="2 3">120613-1</strain>
    </source>
</reference>